<comment type="caution">
    <text evidence="1">The sequence shown here is derived from an EMBL/GenBank/DDBJ whole genome shotgun (WGS) entry which is preliminary data.</text>
</comment>
<proteinExistence type="predicted"/>
<dbReference type="Pfam" id="PF13279">
    <property type="entry name" value="4HBT_2"/>
    <property type="match status" value="2"/>
</dbReference>
<reference evidence="1" key="1">
    <citation type="submission" date="2020-05" db="EMBL/GenBank/DDBJ databases">
        <title>Identification of trans-AT polyketide cluster in two marine bacteria, producers of a novel glutaramide-containing polyketide sesbanimide D and analogs.</title>
        <authorList>
            <person name="Kacar D."/>
            <person name="Rodriguez P."/>
            <person name="Canedo L."/>
            <person name="Gonzalez E."/>
            <person name="Galan B."/>
            <person name="De La Calle F."/>
            <person name="Garcia J.L."/>
        </authorList>
    </citation>
    <scope>NUCLEOTIDE SEQUENCE</scope>
    <source>
        <strain evidence="1">PHM038</strain>
    </source>
</reference>
<gene>
    <name evidence="1" type="ORF">HK439_12275</name>
</gene>
<dbReference type="Gene3D" id="3.10.129.10">
    <property type="entry name" value="Hotdog Thioesterase"/>
    <property type="match status" value="2"/>
</dbReference>
<sequence>MSTEETLFSFVNRWECDENDHLNVQFYFSRFEEADRQFQLISGLSEALVGARRVRHVRYHKELRTGDLVTVRSAIAFDGPHMLTVVHEMYNTTTGALAATAIDGYEPNAGSVKTLRSRFKDHQCPMIDEAAPRGISATPVGTRFTLDNILASGAKICFRGTVLPRHLGVDGRADDGFALSCFTDGVAHVWERTPMTHAFMSENTFGRVAVEMKLTWASPLKAGDTVVVASGLTCSSGNKTFSMRHHLFESRTKRLAAICDVVALVMDLNARTAVELPETAMKDISRISMQ</sequence>
<dbReference type="EMBL" id="JABFCZ010000012">
    <property type="protein sequence ID" value="MBD1547043.1"/>
    <property type="molecule type" value="Genomic_DNA"/>
</dbReference>
<dbReference type="InterPro" id="IPR029069">
    <property type="entry name" value="HotDog_dom_sf"/>
</dbReference>
<dbReference type="Proteomes" id="UP000598467">
    <property type="component" value="Unassembled WGS sequence"/>
</dbReference>
<organism evidence="1 2">
    <name type="scientific">Roseibium aggregatum</name>
    <dbReference type="NCBI Taxonomy" id="187304"/>
    <lineage>
        <taxon>Bacteria</taxon>
        <taxon>Pseudomonadati</taxon>
        <taxon>Pseudomonadota</taxon>
        <taxon>Alphaproteobacteria</taxon>
        <taxon>Hyphomicrobiales</taxon>
        <taxon>Stappiaceae</taxon>
        <taxon>Roseibium</taxon>
    </lineage>
</organism>
<protein>
    <submittedName>
        <fullName evidence="1">Thioesterase family protein</fullName>
    </submittedName>
</protein>
<evidence type="ECO:0000313" key="1">
    <source>
        <dbReference type="EMBL" id="MBD1547043.1"/>
    </source>
</evidence>
<dbReference type="AlphaFoldDB" id="A0A926S535"/>
<name>A0A926S535_9HYPH</name>
<dbReference type="RefSeq" id="WP_190291795.1">
    <property type="nucleotide sequence ID" value="NZ_JABFCZ010000012.1"/>
</dbReference>
<dbReference type="SUPFAM" id="SSF54637">
    <property type="entry name" value="Thioesterase/thiol ester dehydrase-isomerase"/>
    <property type="match status" value="2"/>
</dbReference>
<accession>A0A926S535</accession>
<evidence type="ECO:0000313" key="2">
    <source>
        <dbReference type="Proteomes" id="UP000598467"/>
    </source>
</evidence>